<dbReference type="KEGG" id="pbv:AR543_p0089"/>
<sequence>MKVIETYWTIQSEEVWELAVRRGYLIGDPHYYMFPEEYEWMIQQMRNRLPGYIGEPPIWLWLQKPDMRSTGHAESGSKIVRLTVQLDPRSVLVSDCWDWEIVLNNGFNADTEAESQAFDAGELQLTKEQSWERIFELDRPRDSSWIGSHPRILQGTTGRIDLQYIRKVEYFTARQLGRYLKSKKETEVWHF</sequence>
<evidence type="ECO:0000313" key="2">
    <source>
        <dbReference type="Proteomes" id="UP000078148"/>
    </source>
</evidence>
<reference evidence="1 2" key="1">
    <citation type="journal article" date="2016" name="Int. J. Syst. Evol. Microbiol.">
        <title>Paenibacillus damxungensis sp. nov., isolated from raw yak (Bos grunniens) milk.</title>
        <authorList>
            <person name="Wu Z."/>
            <person name="Gao C."/>
            <person name="Han J."/>
            <person name="Liu Z."/>
        </authorList>
    </citation>
    <scope>NUCLEOTIDE SEQUENCE [LARGE SCALE GENOMIC DNA]</scope>
    <source>
        <strain evidence="1 2">BD3526</strain>
        <plasmid evidence="1 2">unnamed1</plasmid>
    </source>
</reference>
<name>A0A1X9T411_9BACL</name>
<dbReference type="EMBL" id="CP021170">
    <property type="protein sequence ID" value="ARR10697.1"/>
    <property type="molecule type" value="Genomic_DNA"/>
</dbReference>
<evidence type="ECO:0000313" key="1">
    <source>
        <dbReference type="EMBL" id="ARR10697.1"/>
    </source>
</evidence>
<dbReference type="Pfam" id="PF12952">
    <property type="entry name" value="DUF3841"/>
    <property type="match status" value="1"/>
</dbReference>
<organism evidence="1 2">
    <name type="scientific">Paenibacillus bovis</name>
    <dbReference type="NCBI Taxonomy" id="1616788"/>
    <lineage>
        <taxon>Bacteria</taxon>
        <taxon>Bacillati</taxon>
        <taxon>Bacillota</taxon>
        <taxon>Bacilli</taxon>
        <taxon>Bacillales</taxon>
        <taxon>Paenibacillaceae</taxon>
        <taxon>Paenibacillus</taxon>
    </lineage>
</organism>
<dbReference type="AlphaFoldDB" id="A0A1X9T411"/>
<dbReference type="Proteomes" id="UP000078148">
    <property type="component" value="Plasmid unnamed1"/>
</dbReference>
<gene>
    <name evidence="1" type="ORF">AR543_p0089</name>
</gene>
<evidence type="ECO:0008006" key="3">
    <source>
        <dbReference type="Google" id="ProtNLM"/>
    </source>
</evidence>
<protein>
    <recommendedName>
        <fullName evidence="3">DUF3841 domain-containing protein</fullName>
    </recommendedName>
</protein>
<geneLocation type="plasmid" evidence="1 2">
    <name>unnamed1</name>
</geneLocation>
<proteinExistence type="predicted"/>
<accession>A0A1X9T411</accession>
<keyword evidence="2" id="KW-1185">Reference proteome</keyword>
<dbReference type="InterPro" id="IPR024211">
    <property type="entry name" value="DUF3841"/>
</dbReference>
<keyword evidence="1" id="KW-0614">Plasmid</keyword>